<feature type="region of interest" description="Disordered" evidence="1">
    <location>
        <begin position="227"/>
        <end position="320"/>
    </location>
</feature>
<feature type="region of interest" description="Disordered" evidence="1">
    <location>
        <begin position="153"/>
        <end position="177"/>
    </location>
</feature>
<evidence type="ECO:0000313" key="4">
    <source>
        <dbReference type="Proteomes" id="UP000078397"/>
    </source>
</evidence>
<protein>
    <submittedName>
        <fullName evidence="3">Cortical protein marker for cell polarity domain-containing protein</fullName>
    </submittedName>
</protein>
<proteinExistence type="predicted"/>
<reference evidence="3 4" key="1">
    <citation type="journal article" date="2016" name="PLoS Pathog.">
        <title>Biosynthesis of antibiotic leucinostatins in bio-control fungus Purpureocillium lilacinum and their inhibition on phytophthora revealed by genome mining.</title>
        <authorList>
            <person name="Wang G."/>
            <person name="Liu Z."/>
            <person name="Lin R."/>
            <person name="Li E."/>
            <person name="Mao Z."/>
            <person name="Ling J."/>
            <person name="Yang Y."/>
            <person name="Yin W.B."/>
            <person name="Xie B."/>
        </authorList>
    </citation>
    <scope>NUCLEOTIDE SEQUENCE [LARGE SCALE GENOMIC DNA]</scope>
    <source>
        <strain evidence="3">170</strain>
    </source>
</reference>
<keyword evidence="4" id="KW-1185">Reference proteome</keyword>
<keyword evidence="2" id="KW-0812">Transmembrane</keyword>
<keyword evidence="2" id="KW-0472">Membrane</keyword>
<feature type="compositionally biased region" description="Low complexity" evidence="1">
    <location>
        <begin position="153"/>
        <end position="168"/>
    </location>
</feature>
<dbReference type="GeneID" id="28852108"/>
<feature type="compositionally biased region" description="Polar residues" evidence="1">
    <location>
        <begin position="238"/>
        <end position="251"/>
    </location>
</feature>
<keyword evidence="2" id="KW-1133">Transmembrane helix</keyword>
<evidence type="ECO:0000313" key="3">
    <source>
        <dbReference type="EMBL" id="OAQ61823.1"/>
    </source>
</evidence>
<dbReference type="EMBL" id="LSBJ02000007">
    <property type="protein sequence ID" value="OAQ61823.1"/>
    <property type="molecule type" value="Genomic_DNA"/>
</dbReference>
<accession>A0A179F9S1</accession>
<dbReference type="OrthoDB" id="4499262at2759"/>
<gene>
    <name evidence="3" type="ORF">VFPPC_09606</name>
</gene>
<dbReference type="Proteomes" id="UP000078397">
    <property type="component" value="Unassembled WGS sequence"/>
</dbReference>
<feature type="transmembrane region" description="Helical" evidence="2">
    <location>
        <begin position="183"/>
        <end position="205"/>
    </location>
</feature>
<dbReference type="RefSeq" id="XP_018139527.1">
    <property type="nucleotide sequence ID" value="XM_018288114.1"/>
</dbReference>
<dbReference type="KEGG" id="pchm:VFPPC_09606"/>
<sequence length="320" mass="34558">MSRNAPSRTLSSPAILYKQSPTSVPGSVPVLAKRDGNCPENSHNCLDVNFPRQCCDNQSYCYINFSNDPRCCPIGSNCIDDSPCKSEHFYCTTTLPSITTGNSTTKGCCGRKCPQTSYYLCPPDLGGNCCPYGSNCQTGGNCVRKYTPSTTLLLPSQSSTRSSTESPPVGEADRLSPGARAGIGVGIALGTSLLIALVAWSFILYKRRRRQVKNHDEDPTNRAELMESIAPQEPSPQPETRTSQEAQTEAEGTTAPLEMASDAAQPPEQERPASPWENGAQVETIDGLFELDASEVQVPGPSLPSPSEPNVYFPSHWNKM</sequence>
<dbReference type="AlphaFoldDB" id="A0A179F9S1"/>
<organism evidence="3 4">
    <name type="scientific">Pochonia chlamydosporia 170</name>
    <dbReference type="NCBI Taxonomy" id="1380566"/>
    <lineage>
        <taxon>Eukaryota</taxon>
        <taxon>Fungi</taxon>
        <taxon>Dikarya</taxon>
        <taxon>Ascomycota</taxon>
        <taxon>Pezizomycotina</taxon>
        <taxon>Sordariomycetes</taxon>
        <taxon>Hypocreomycetidae</taxon>
        <taxon>Hypocreales</taxon>
        <taxon>Clavicipitaceae</taxon>
        <taxon>Pochonia</taxon>
    </lineage>
</organism>
<dbReference type="STRING" id="1380566.A0A179F9S1"/>
<evidence type="ECO:0000256" key="1">
    <source>
        <dbReference type="SAM" id="MobiDB-lite"/>
    </source>
</evidence>
<evidence type="ECO:0000256" key="2">
    <source>
        <dbReference type="SAM" id="Phobius"/>
    </source>
</evidence>
<comment type="caution">
    <text evidence="3">The sequence shown here is derived from an EMBL/GenBank/DDBJ whole genome shotgun (WGS) entry which is preliminary data.</text>
</comment>
<name>A0A179F9S1_METCM</name>